<feature type="compositionally biased region" description="Polar residues" evidence="1">
    <location>
        <begin position="828"/>
        <end position="839"/>
    </location>
</feature>
<feature type="domain" description="BAH" evidence="2">
    <location>
        <begin position="49"/>
        <end position="187"/>
    </location>
</feature>
<dbReference type="Gene3D" id="3.40.50.300">
    <property type="entry name" value="P-loop containing nucleotide triphosphate hydrolases"/>
    <property type="match status" value="1"/>
</dbReference>
<feature type="compositionally biased region" description="Polar residues" evidence="1">
    <location>
        <begin position="463"/>
        <end position="479"/>
    </location>
</feature>
<dbReference type="SMART" id="SM00439">
    <property type="entry name" value="BAH"/>
    <property type="match status" value="1"/>
</dbReference>
<feature type="compositionally biased region" description="Basic and acidic residues" evidence="1">
    <location>
        <begin position="503"/>
        <end position="518"/>
    </location>
</feature>
<proteinExistence type="predicted"/>
<keyword evidence="4" id="KW-1185">Reference proteome</keyword>
<gene>
    <name evidence="3" type="ORF">RNJ44_00547</name>
</gene>
<dbReference type="Proteomes" id="UP001623330">
    <property type="component" value="Unassembled WGS sequence"/>
</dbReference>
<dbReference type="CDD" id="cd04720">
    <property type="entry name" value="BAH_Orc1p_Yeast"/>
    <property type="match status" value="1"/>
</dbReference>
<comment type="caution">
    <text evidence="3">The sequence shown here is derived from an EMBL/GenBank/DDBJ whole genome shotgun (WGS) entry which is preliminary data.</text>
</comment>
<feature type="compositionally biased region" description="Polar residues" evidence="1">
    <location>
        <begin position="655"/>
        <end position="670"/>
    </location>
</feature>
<feature type="region of interest" description="Disordered" evidence="1">
    <location>
        <begin position="643"/>
        <end position="670"/>
    </location>
</feature>
<feature type="compositionally biased region" description="Polar residues" evidence="1">
    <location>
        <begin position="406"/>
        <end position="424"/>
    </location>
</feature>
<dbReference type="InterPro" id="IPR001025">
    <property type="entry name" value="BAH_dom"/>
</dbReference>
<evidence type="ECO:0000313" key="3">
    <source>
        <dbReference type="EMBL" id="KAL3231512.1"/>
    </source>
</evidence>
<dbReference type="SUPFAM" id="SSF82061">
    <property type="entry name" value="BAH domain"/>
    <property type="match status" value="1"/>
</dbReference>
<protein>
    <recommendedName>
        <fullName evidence="2">BAH domain-containing protein</fullName>
    </recommendedName>
</protein>
<name>A0ABR4NT00_9SACH</name>
<feature type="compositionally biased region" description="Low complexity" evidence="1">
    <location>
        <begin position="523"/>
        <end position="535"/>
    </location>
</feature>
<dbReference type="Gene3D" id="2.30.30.490">
    <property type="match status" value="1"/>
</dbReference>
<dbReference type="InterPro" id="IPR027417">
    <property type="entry name" value="P-loop_NTPase"/>
</dbReference>
<dbReference type="EMBL" id="JBEVYD010000007">
    <property type="protein sequence ID" value="KAL3231512.1"/>
    <property type="molecule type" value="Genomic_DNA"/>
</dbReference>
<dbReference type="Pfam" id="PF01426">
    <property type="entry name" value="BAH"/>
    <property type="match status" value="1"/>
</dbReference>
<feature type="compositionally biased region" description="Basic and acidic residues" evidence="1">
    <location>
        <begin position="606"/>
        <end position="621"/>
    </location>
</feature>
<dbReference type="InterPro" id="IPR043151">
    <property type="entry name" value="BAH_sf"/>
</dbReference>
<feature type="compositionally biased region" description="Basic and acidic residues" evidence="1">
    <location>
        <begin position="359"/>
        <end position="374"/>
    </location>
</feature>
<feature type="compositionally biased region" description="Basic and acidic residues" evidence="1">
    <location>
        <begin position="272"/>
        <end position="302"/>
    </location>
</feature>
<evidence type="ECO:0000313" key="4">
    <source>
        <dbReference type="Proteomes" id="UP001623330"/>
    </source>
</evidence>
<reference evidence="3 4" key="1">
    <citation type="submission" date="2024-05" db="EMBL/GenBank/DDBJ databases">
        <title>Long read based assembly of the Candida bracarensis genome reveals expanded adhesin content.</title>
        <authorList>
            <person name="Marcet-Houben M."/>
            <person name="Ksiezopolska E."/>
            <person name="Gabaldon T."/>
        </authorList>
    </citation>
    <scope>NUCLEOTIDE SEQUENCE [LARGE SCALE GENOMIC DNA]</scope>
    <source>
        <strain evidence="3 4">CBM6</strain>
    </source>
</reference>
<feature type="region of interest" description="Disordered" evidence="1">
    <location>
        <begin position="812"/>
        <end position="877"/>
    </location>
</feature>
<dbReference type="PROSITE" id="PS51038">
    <property type="entry name" value="BAH"/>
    <property type="match status" value="1"/>
</dbReference>
<feature type="region of interest" description="Disordered" evidence="1">
    <location>
        <begin position="241"/>
        <end position="573"/>
    </location>
</feature>
<evidence type="ECO:0000256" key="1">
    <source>
        <dbReference type="SAM" id="MobiDB-lite"/>
    </source>
</evidence>
<feature type="region of interest" description="Disordered" evidence="1">
    <location>
        <begin position="697"/>
        <end position="728"/>
    </location>
</feature>
<feature type="compositionally biased region" description="Low complexity" evidence="1">
    <location>
        <begin position="393"/>
        <end position="403"/>
    </location>
</feature>
<sequence>MAQQAKDLQGWQVILKDQDGNVMDEMDRKMRRKRNASTDVFIYRDNDLLTIGRGDHVVAYDEASESFSVYLIHEIRQNTLNHALEILCFTYLRWFELEPLEYYKEFDPKNANKSREELARKFLEEIDRDEIYLTAEITPIWLKDFISVAHVYNETEWQKEKNKLDKDKNFLVRYICEPIAENFVPIDIKDVMKNMKEEDPRIFELYIKNLTVYKPNSAGKTVRKLKVEEDNDHDLKARKRFMKRQARSKVPESFKKLPTKSKQAQINNNEKTVNDTNKKEEMKVPKDKTNGNNHKNNDRHNENVNIGSKSKNSLRKDQIKNTNSTRHSPKIAPSENINVIEENMIKQKHSKTKISGNDKNSKNSRESSNTEKNLRGNSRQNSNESDRLKKKNAVNNGKAVNVNDYDLNNQGRVSYSNDGRSTLGESHELPKLNPTTARHQEENNIKGPLDDLDSDLDSDNNTDIDCQLNTESEQHSSNMDLGRGSGHSTRDNLNKDQLSNEENVPKELADVQADEKISIEVSNALNNEETNAPNNDNDDDEDIIIGRRGRTPLSKPLASTDSEDDEPRKTLPDHKVEINRNTYQKKTDSVNVVHSTEIGQECTSQKSDRVIDSKNKTKEPDTEGTVLNYPRNSFLNNIINQDTDTNQEVRDKSFNSESHVSSAKPQPMNSTSEIALHSAASGQLSCSAVIEPNKLDETGRAGSLSGISLNKDDDLNDDDPNSGDSIVSKNKVQSQITLLSTATVNSNHPSGTSKDIQTNVLVKNPLVIGRVQESTSTNRSKAGIAFYENPNIGMSAYKNSPSPSTNKNYHQIIMGNENDPPEGKTVNGVKSTPGSNNNKRGSEDNVYNSPPEKILKSSSSMSGRFRSTNLSDSVNNVHSQETMKKLNQTRLDAGPTQVNINRVNFNPGYLKDGSINAQLFAHQLRQTLLSRDNSNLQPSMLDEKSIDFTNKMKILKSESLNHILEHVKKRKKVLENLQQPNEENGLESKENTFYLSVIANLTKNEEFIQLRNIMGISLPLQNSGSLFNGLLKVNTLLDIEKRFKKFISQDTLLSTRSDEFIVIYSSLFKAVIGGRFKSLYLTGDDDYTMKYVLNKSIDDLFLASSYDEIPKFKFAFIGKIENAFYEKLWQNISSERLPRRDALDALNSYFKFMGPNKRFPILLYIEDMDDFFIKSQTEYKPLIDWFLDPRCKITLICNGIHANHKTDKSLKDVFLNIPFSKKEPETLIDEALTRKIVREINKRYFYYNPITHIGIISEFCRQYGDQWKKIKYYIKDSEISAIANAYKNTLIPRGLGTVQSLHKHITRVLKDIANYYLDKPTNDKSLEVRANYLLITRTINTNDDITEIFHGAIMGSLKELTFIDKLVLLAILDSKVSNVQNSGGRGLIELSTIYERLVEILKSECNRNVMISNLLINYTSIRHNDNVLMAIKVFLSSLMWLDVLSRLYRTGFITLHMDTSNANHVQVRLDIESIDAVKTAMRRDSTMTWIK</sequence>
<feature type="region of interest" description="Disordered" evidence="1">
    <location>
        <begin position="599"/>
        <end position="629"/>
    </location>
</feature>
<accession>A0ABR4NT00</accession>
<feature type="compositionally biased region" description="Polar residues" evidence="1">
    <location>
        <begin position="865"/>
        <end position="877"/>
    </location>
</feature>
<evidence type="ECO:0000259" key="2">
    <source>
        <dbReference type="PROSITE" id="PS51038"/>
    </source>
</evidence>
<feature type="compositionally biased region" description="Polar residues" evidence="1">
    <location>
        <begin position="260"/>
        <end position="271"/>
    </location>
</feature>
<organism evidence="3 4">
    <name type="scientific">Nakaseomyces bracarensis</name>
    <dbReference type="NCBI Taxonomy" id="273131"/>
    <lineage>
        <taxon>Eukaryota</taxon>
        <taxon>Fungi</taxon>
        <taxon>Dikarya</taxon>
        <taxon>Ascomycota</taxon>
        <taxon>Saccharomycotina</taxon>
        <taxon>Saccharomycetes</taxon>
        <taxon>Saccharomycetales</taxon>
        <taxon>Saccharomycetaceae</taxon>
        <taxon>Nakaseomyces</taxon>
    </lineage>
</organism>
<feature type="compositionally biased region" description="Acidic residues" evidence="1">
    <location>
        <begin position="450"/>
        <end position="462"/>
    </location>
</feature>